<organism evidence="3 4">
    <name type="scientific">Alicyclobacillus dauci</name>
    <dbReference type="NCBI Taxonomy" id="1475485"/>
    <lineage>
        <taxon>Bacteria</taxon>
        <taxon>Bacillati</taxon>
        <taxon>Bacillota</taxon>
        <taxon>Bacilli</taxon>
        <taxon>Bacillales</taxon>
        <taxon>Alicyclobacillaceae</taxon>
        <taxon>Alicyclobacillus</taxon>
    </lineage>
</organism>
<evidence type="ECO:0000259" key="2">
    <source>
        <dbReference type="Pfam" id="PF20769"/>
    </source>
</evidence>
<dbReference type="RefSeq" id="WP_268041954.1">
    <property type="nucleotide sequence ID" value="NZ_CP104064.1"/>
</dbReference>
<dbReference type="Pfam" id="PF20769">
    <property type="entry name" value="YPEB_N"/>
    <property type="match status" value="1"/>
</dbReference>
<keyword evidence="4" id="KW-1185">Reference proteome</keyword>
<feature type="domain" description="Sporulation protein YpeB PepSY1 and PepSY2" evidence="1">
    <location>
        <begin position="180"/>
        <end position="353"/>
    </location>
</feature>
<dbReference type="EMBL" id="CP104064">
    <property type="protein sequence ID" value="WAH35086.1"/>
    <property type="molecule type" value="Genomic_DNA"/>
</dbReference>
<sequence>MLHRVTWLAAATLAVVAIGTSVGYWGYGQKQQKESFARMAETQYESAFHNLVSDVRGMRAEMAKSLVTRDNTVFHEHLSDVSRLCYAAESSLSRLPADTTPSNHLQTYLHAVDGAVNDWIHHDTGATDRTVRQKLSTFYKESATVVSQLGDLQTQLGGAQGASWIRRNNNTTTGLALDGMRKVDTQVATLSAVKPTPPVDTGTTVSYAKEPIVTSASALRQVTRITGAKDTKGWQAKLYRQNQPTGYYRITGTFKGANVWAEVSQHGGHLLMYHNDRTVQTSKYDYAQAANDAARWLAAQGFTHVERQEGLQYDHTAMFTFAPTVGGVPVFGQPIQVHVALDNGSVTGFNAAKAYENPVTSVPDRKLTVNQLQKRLSPDFEVRMERQVIALNEHHQYVPAVAFYGTMKQETFCVVLDARDGTEVLVDQLT</sequence>
<dbReference type="InterPro" id="IPR048402">
    <property type="entry name" value="YpeB_N"/>
</dbReference>
<reference evidence="3" key="1">
    <citation type="submission" date="2022-08" db="EMBL/GenBank/DDBJ databases">
        <title>Alicyclobacillus dauci DSM2870, complete genome.</title>
        <authorList>
            <person name="Wang Q."/>
            <person name="Cai R."/>
            <person name="Wang Z."/>
        </authorList>
    </citation>
    <scope>NUCLEOTIDE SEQUENCE</scope>
    <source>
        <strain evidence="3">DSM 28700</strain>
    </source>
</reference>
<accession>A0ABY6YX65</accession>
<evidence type="ECO:0000259" key="1">
    <source>
        <dbReference type="Pfam" id="PF14620"/>
    </source>
</evidence>
<dbReference type="Pfam" id="PF14620">
    <property type="entry name" value="YPEB_PepSY1-2"/>
    <property type="match status" value="1"/>
</dbReference>
<name>A0ABY6YX65_9BACL</name>
<protein>
    <submittedName>
        <fullName evidence="3">Germination protein YpeB</fullName>
    </submittedName>
</protein>
<evidence type="ECO:0000313" key="3">
    <source>
        <dbReference type="EMBL" id="WAH35086.1"/>
    </source>
</evidence>
<dbReference type="InterPro" id="IPR014239">
    <property type="entry name" value="YpeB_PepSY1-2"/>
</dbReference>
<proteinExistence type="predicted"/>
<gene>
    <name evidence="3" type="ORF">NZD86_12200</name>
</gene>
<dbReference type="Proteomes" id="UP001164803">
    <property type="component" value="Chromosome"/>
</dbReference>
<feature type="domain" description="Sporulation protein YpeB N-terminal" evidence="2">
    <location>
        <begin position="33"/>
        <end position="156"/>
    </location>
</feature>
<evidence type="ECO:0000313" key="4">
    <source>
        <dbReference type="Proteomes" id="UP001164803"/>
    </source>
</evidence>